<comment type="pathway">
    <text evidence="2">Amino-acid biosynthesis; L-cysteine biosynthesis; L-cysteine from L-homocysteine and L-serine: step 2/2.</text>
</comment>
<dbReference type="InterPro" id="IPR015421">
    <property type="entry name" value="PyrdxlP-dep_Trfase_major"/>
</dbReference>
<keyword evidence="6" id="KW-0198">Cysteine biosynthesis</keyword>
<dbReference type="EC" id="4.4.1.1" evidence="4"/>
<evidence type="ECO:0000256" key="2">
    <source>
        <dbReference type="ARBA" id="ARBA00005038"/>
    </source>
</evidence>
<dbReference type="EnsemblMetazoa" id="CLYHEMT001748.2">
    <property type="protein sequence ID" value="CLYHEMP001748.2"/>
    <property type="gene ID" value="CLYHEMG001748"/>
</dbReference>
<dbReference type="AlphaFoldDB" id="A0A7M5UUW0"/>
<dbReference type="GO" id="GO:0019343">
    <property type="term" value="P:cysteine biosynthetic process via cystathionine"/>
    <property type="evidence" value="ECO:0007669"/>
    <property type="project" value="TreeGrafter"/>
</dbReference>
<dbReference type="PIRSF" id="PIRSF001434">
    <property type="entry name" value="CGS"/>
    <property type="match status" value="1"/>
</dbReference>
<evidence type="ECO:0000256" key="8">
    <source>
        <dbReference type="PIRSR" id="PIRSR001434-2"/>
    </source>
</evidence>
<protein>
    <recommendedName>
        <fullName evidence="4">cystathionine gamma-lyase</fullName>
        <ecNumber evidence="4">4.4.1.1</ecNumber>
    </recommendedName>
    <alternativeName>
        <fullName evidence="7">Gamma-cystathionase</fullName>
    </alternativeName>
</protein>
<dbReference type="FunFam" id="3.90.1150.10:FF:000008">
    <property type="entry name" value="Cystathionine gamma-synthase"/>
    <property type="match status" value="1"/>
</dbReference>
<evidence type="ECO:0000256" key="5">
    <source>
        <dbReference type="ARBA" id="ARBA00022898"/>
    </source>
</evidence>
<evidence type="ECO:0000313" key="10">
    <source>
        <dbReference type="EnsemblMetazoa" id="CLYHEMP001748.2"/>
    </source>
</evidence>
<dbReference type="Gene3D" id="3.40.640.10">
    <property type="entry name" value="Type I PLP-dependent aspartate aminotransferase-like (Major domain)"/>
    <property type="match status" value="1"/>
</dbReference>
<evidence type="ECO:0000256" key="7">
    <source>
        <dbReference type="ARBA" id="ARBA00029853"/>
    </source>
</evidence>
<dbReference type="GO" id="GO:0019346">
    <property type="term" value="P:transsulfuration"/>
    <property type="evidence" value="ECO:0007669"/>
    <property type="project" value="InterPro"/>
</dbReference>
<dbReference type="GO" id="GO:0005737">
    <property type="term" value="C:cytoplasm"/>
    <property type="evidence" value="ECO:0007669"/>
    <property type="project" value="TreeGrafter"/>
</dbReference>
<keyword evidence="11" id="KW-1185">Reference proteome</keyword>
<dbReference type="Proteomes" id="UP000594262">
    <property type="component" value="Unplaced"/>
</dbReference>
<feature type="modified residue" description="N6-(pyridoxal phosphate)lysine" evidence="8">
    <location>
        <position position="210"/>
    </location>
</feature>
<dbReference type="SUPFAM" id="SSF53383">
    <property type="entry name" value="PLP-dependent transferases"/>
    <property type="match status" value="1"/>
</dbReference>
<evidence type="ECO:0000256" key="6">
    <source>
        <dbReference type="ARBA" id="ARBA00023192"/>
    </source>
</evidence>
<comment type="similarity">
    <text evidence="3 9">Belongs to the trans-sulfuration enzymes family.</text>
</comment>
<keyword evidence="5 8" id="KW-0663">Pyridoxal phosphate</keyword>
<evidence type="ECO:0000256" key="4">
    <source>
        <dbReference type="ARBA" id="ARBA00012085"/>
    </source>
</evidence>
<name>A0A7M5UUW0_9CNID</name>
<dbReference type="FunFam" id="3.40.640.10:FF:000009">
    <property type="entry name" value="Cystathionine gamma-synthase homolog"/>
    <property type="match status" value="1"/>
</dbReference>
<dbReference type="PANTHER" id="PTHR11808">
    <property type="entry name" value="TRANS-SULFURATION ENZYME FAMILY MEMBER"/>
    <property type="match status" value="1"/>
</dbReference>
<keyword evidence="6" id="KW-0028">Amino-acid biosynthesis</keyword>
<organism evidence="10 11">
    <name type="scientific">Clytia hemisphaerica</name>
    <dbReference type="NCBI Taxonomy" id="252671"/>
    <lineage>
        <taxon>Eukaryota</taxon>
        <taxon>Metazoa</taxon>
        <taxon>Cnidaria</taxon>
        <taxon>Hydrozoa</taxon>
        <taxon>Hydroidolina</taxon>
        <taxon>Leptothecata</taxon>
        <taxon>Obeliida</taxon>
        <taxon>Clytiidae</taxon>
        <taxon>Clytia</taxon>
    </lineage>
</organism>
<proteinExistence type="inferred from homology"/>
<dbReference type="InterPro" id="IPR015424">
    <property type="entry name" value="PyrdxlP-dep_Trfase"/>
</dbReference>
<comment type="cofactor">
    <cofactor evidence="1 9">
        <name>pyridoxal 5'-phosphate</name>
        <dbReference type="ChEBI" id="CHEBI:597326"/>
    </cofactor>
</comment>
<dbReference type="Gene3D" id="3.90.1150.10">
    <property type="entry name" value="Aspartate Aminotransferase, domain 1"/>
    <property type="match status" value="1"/>
</dbReference>
<dbReference type="CDD" id="cd00614">
    <property type="entry name" value="CGS_like"/>
    <property type="match status" value="1"/>
</dbReference>
<dbReference type="OrthoDB" id="3512640at2759"/>
<dbReference type="RefSeq" id="XP_066914383.1">
    <property type="nucleotide sequence ID" value="XM_067058282.1"/>
</dbReference>
<evidence type="ECO:0000256" key="3">
    <source>
        <dbReference type="ARBA" id="ARBA00009077"/>
    </source>
</evidence>
<evidence type="ECO:0000313" key="11">
    <source>
        <dbReference type="Proteomes" id="UP000594262"/>
    </source>
</evidence>
<dbReference type="Pfam" id="PF01053">
    <property type="entry name" value="Cys_Met_Meta_PP"/>
    <property type="match status" value="1"/>
</dbReference>
<sequence>MASEIPECLPPFKGFATTVIHDGQDPDKWTSKAVVPPISMSTTFKQAGPGEHSGYEYSRSGNPTRDCFEATLASLEGAKYGLAFASGLGATTILMMTLKAGDHVVVSDDVYGGTNRLFTKILTKFGLEFDLIDCTNLDLVENTIQPGKTKMVWIETPTNPTMKCIDIKAVSDIAHKQEGVIVVSDNTFMSPVFQRPLMWGADVAFASVTKYINGHSDSVMGSIATNNEELYNNCKFLQNACGVVPSPFDCYLANRGAKTLKVRMLQHQKNAMAVAKALEAHPLVERVYYPGLKSHPAHELVKRQCTGFSGMVSMVIKGNLETASNFMKALKVFTLAESLGGFESLIEHPAIMTHASVPEDQRTKLGITDTFLRMSVGLEEAEDLVADIEQALAAANSEDPPNKRQKIA</sequence>
<dbReference type="UniPathway" id="UPA00136">
    <property type="reaction ID" value="UER00202"/>
</dbReference>
<dbReference type="InterPro" id="IPR015422">
    <property type="entry name" value="PyrdxlP-dep_Trfase_small"/>
</dbReference>
<reference evidence="10" key="1">
    <citation type="submission" date="2021-01" db="UniProtKB">
        <authorList>
            <consortium name="EnsemblMetazoa"/>
        </authorList>
    </citation>
    <scope>IDENTIFICATION</scope>
</reference>
<accession>A0A7M5UUW0</accession>
<dbReference type="GO" id="GO:0004123">
    <property type="term" value="F:cystathionine gamma-lyase activity"/>
    <property type="evidence" value="ECO:0007669"/>
    <property type="project" value="TreeGrafter"/>
</dbReference>
<dbReference type="InterPro" id="IPR000277">
    <property type="entry name" value="Cys/Met-Metab_PyrdxlP-dep_enz"/>
</dbReference>
<dbReference type="GO" id="GO:0030170">
    <property type="term" value="F:pyridoxal phosphate binding"/>
    <property type="evidence" value="ECO:0007669"/>
    <property type="project" value="InterPro"/>
</dbReference>
<evidence type="ECO:0000256" key="9">
    <source>
        <dbReference type="RuleBase" id="RU362118"/>
    </source>
</evidence>
<dbReference type="GeneID" id="136801640"/>
<dbReference type="PANTHER" id="PTHR11808:SF15">
    <property type="entry name" value="CYSTATHIONINE GAMMA-LYASE"/>
    <property type="match status" value="1"/>
</dbReference>
<evidence type="ECO:0000256" key="1">
    <source>
        <dbReference type="ARBA" id="ARBA00001933"/>
    </source>
</evidence>